<feature type="region of interest" description="Disordered" evidence="1">
    <location>
        <begin position="134"/>
        <end position="158"/>
    </location>
</feature>
<keyword evidence="3" id="KW-1185">Reference proteome</keyword>
<evidence type="ECO:0000313" key="2">
    <source>
        <dbReference type="EMBL" id="EED20641.1"/>
    </source>
</evidence>
<feature type="compositionally biased region" description="Basic and acidic residues" evidence="1">
    <location>
        <begin position="99"/>
        <end position="109"/>
    </location>
</feature>
<reference evidence="3" key="1">
    <citation type="journal article" date="2015" name="Genome Announc.">
        <title>Genome sequence of the AIDS-associated pathogen Penicillium marneffei (ATCC18224) and its near taxonomic relative Talaromyces stipitatus (ATCC10500).</title>
        <authorList>
            <person name="Nierman W.C."/>
            <person name="Fedorova-Abrams N.D."/>
            <person name="Andrianopoulos A."/>
        </authorList>
    </citation>
    <scope>NUCLEOTIDE SEQUENCE [LARGE SCALE GENOMIC DNA]</scope>
    <source>
        <strain evidence="3">ATCC 10500 / CBS 375.48 / QM 6759 / NRRL 1006</strain>
    </source>
</reference>
<feature type="compositionally biased region" description="Basic and acidic residues" evidence="1">
    <location>
        <begin position="13"/>
        <end position="24"/>
    </location>
</feature>
<dbReference type="VEuPathDB" id="FungiDB:TSTA_038470"/>
<accession>B8M8X8</accession>
<proteinExistence type="predicted"/>
<dbReference type="Proteomes" id="UP000001745">
    <property type="component" value="Unassembled WGS sequence"/>
</dbReference>
<sequence>MSERGKARFCRARKLERAQQEKKGASAKRKKNETWGRETRTRAEECPDSSQKLFGPPRRKGGRTGLLSHGRAERDLGCKADRIRLDIMPIAPSSQSGGENKRPEIKSVPHLDQLSAASFRYGAAAESWLRVSQRRVQSNAEREKERETRQNESRRSIDRPSMKSVYSYLIAKAGRTRSQSGTSNLIVSTSSVRTRRNGCQAASNRAKSWLVAMMNDNNWDSWAICGGEKFDREGRMPSGKHDIIQCDTGDKP</sequence>
<protein>
    <submittedName>
        <fullName evidence="2">Uncharacterized protein</fullName>
    </submittedName>
</protein>
<evidence type="ECO:0000313" key="3">
    <source>
        <dbReference type="Proteomes" id="UP000001745"/>
    </source>
</evidence>
<feature type="region of interest" description="Disordered" evidence="1">
    <location>
        <begin position="231"/>
        <end position="252"/>
    </location>
</feature>
<feature type="compositionally biased region" description="Basic and acidic residues" evidence="1">
    <location>
        <begin position="32"/>
        <end position="45"/>
    </location>
</feature>
<name>B8M8X8_TALSN</name>
<feature type="compositionally biased region" description="Basic and acidic residues" evidence="1">
    <location>
        <begin position="140"/>
        <end position="158"/>
    </location>
</feature>
<dbReference type="AlphaFoldDB" id="B8M8X8"/>
<organism evidence="2 3">
    <name type="scientific">Talaromyces stipitatus (strain ATCC 10500 / CBS 375.48 / QM 6759 / NRRL 1006)</name>
    <name type="common">Penicillium stipitatum</name>
    <dbReference type="NCBI Taxonomy" id="441959"/>
    <lineage>
        <taxon>Eukaryota</taxon>
        <taxon>Fungi</taxon>
        <taxon>Dikarya</taxon>
        <taxon>Ascomycota</taxon>
        <taxon>Pezizomycotina</taxon>
        <taxon>Eurotiomycetes</taxon>
        <taxon>Eurotiomycetidae</taxon>
        <taxon>Eurotiales</taxon>
        <taxon>Trichocomaceae</taxon>
        <taxon>Talaromyces</taxon>
        <taxon>Talaromyces sect. Talaromyces</taxon>
    </lineage>
</organism>
<gene>
    <name evidence="2" type="ORF">TSTA_038470</name>
</gene>
<dbReference type="GeneID" id="8107889"/>
<dbReference type="EMBL" id="EQ962654">
    <property type="protein sequence ID" value="EED20641.1"/>
    <property type="molecule type" value="Genomic_DNA"/>
</dbReference>
<evidence type="ECO:0000256" key="1">
    <source>
        <dbReference type="SAM" id="MobiDB-lite"/>
    </source>
</evidence>
<dbReference type="RefSeq" id="XP_002481075.1">
    <property type="nucleotide sequence ID" value="XM_002481030.1"/>
</dbReference>
<dbReference type="HOGENOM" id="CLU_1103388_0_0_1"/>
<feature type="region of interest" description="Disordered" evidence="1">
    <location>
        <begin position="88"/>
        <end position="109"/>
    </location>
</feature>
<dbReference type="InParanoid" id="B8M8X8"/>
<feature type="region of interest" description="Disordered" evidence="1">
    <location>
        <begin position="1"/>
        <end position="73"/>
    </location>
</feature>